<proteinExistence type="predicted"/>
<dbReference type="InterPro" id="IPR038765">
    <property type="entry name" value="Papain-like_cys_pep_sf"/>
</dbReference>
<feature type="region of interest" description="Disordered" evidence="1">
    <location>
        <begin position="170"/>
        <end position="199"/>
    </location>
</feature>
<feature type="compositionally biased region" description="Basic residues" evidence="1">
    <location>
        <begin position="170"/>
        <end position="185"/>
    </location>
</feature>
<evidence type="ECO:0000256" key="1">
    <source>
        <dbReference type="SAM" id="MobiDB-lite"/>
    </source>
</evidence>
<dbReference type="SUPFAM" id="SSF54001">
    <property type="entry name" value="Cysteine proteinases"/>
    <property type="match status" value="1"/>
</dbReference>
<gene>
    <name evidence="4" type="ORF">NMOB1V02_LOCUS9465</name>
</gene>
<keyword evidence="2" id="KW-0472">Membrane</keyword>
<evidence type="ECO:0000313" key="5">
    <source>
        <dbReference type="Proteomes" id="UP000678499"/>
    </source>
</evidence>
<dbReference type="InterPro" id="IPR028881">
    <property type="entry name" value="PAN2_UCH_dom"/>
</dbReference>
<dbReference type="Proteomes" id="UP000678499">
    <property type="component" value="Unassembled WGS sequence"/>
</dbReference>
<evidence type="ECO:0000259" key="3">
    <source>
        <dbReference type="Pfam" id="PF13423"/>
    </source>
</evidence>
<feature type="compositionally biased region" description="Low complexity" evidence="1">
    <location>
        <begin position="188"/>
        <end position="199"/>
    </location>
</feature>
<sequence>MNDTFCLSYPANSLEGRSLLTRCIMSVNNELGAFLSQRPNSCLLHGVLVAFGSAITFGFAVFAYSAFFDPGEDEVEKSRSENEYPARDPKSRESSDPSSLEWYPNERAPAGEDAGDTATLPRAEPDAISKFVGHNEPFCGITADWADRRPQGYFVTNMDATVLRKRSTALPKRRSAPVTNFRRHATQSAPSSSKAVASVKADHSVDGGCSGGEVPLQSSFSRATDTLSIDGDASQRKSDATLTSVENCTSTEQISEPQIKDAAILLKKLSKNPESLQIFIPDLAREKVLTLLGILSIPSIVEILKKYSVEEAVTNVGISLNALCSAHLKSRQGTSFDTTTATQVLNLEEPSLTWDAILGNLSHKLKEKSGLKSKVVQQLFGLRVATVIECKSCDAFITEEEKLFCAFPVSKSFLGNLTRRYTLLSCLKKQSEPSKVRGEHWTRCIHKGNLFKRKLVTSFPDLLLFEKVKEEEEDFVFPPFPLALDLSGITSRKEFRPRYKLHAVTVSCGKETMVYFRFDGAWFEVDGEGTVERMRIASEEKFHLEKLMNAGSIVTLAYFKELLWRPEGQQL</sequence>
<evidence type="ECO:0000256" key="2">
    <source>
        <dbReference type="SAM" id="Phobius"/>
    </source>
</evidence>
<dbReference type="Gene3D" id="3.90.70.10">
    <property type="entry name" value="Cysteine proteinases"/>
    <property type="match status" value="1"/>
</dbReference>
<dbReference type="AlphaFoldDB" id="A0A7R9BUG5"/>
<accession>A0A7R9BUG5</accession>
<evidence type="ECO:0000313" key="4">
    <source>
        <dbReference type="EMBL" id="CAD7281829.1"/>
    </source>
</evidence>
<feature type="compositionally biased region" description="Basic and acidic residues" evidence="1">
    <location>
        <begin position="77"/>
        <end position="95"/>
    </location>
</feature>
<dbReference type="EMBL" id="CAJPEX010003222">
    <property type="protein sequence ID" value="CAG0921981.1"/>
    <property type="molecule type" value="Genomic_DNA"/>
</dbReference>
<dbReference type="CDD" id="cd02257">
    <property type="entry name" value="Peptidase_C19"/>
    <property type="match status" value="1"/>
</dbReference>
<keyword evidence="2" id="KW-0812">Transmembrane</keyword>
<dbReference type="EMBL" id="OA885259">
    <property type="protein sequence ID" value="CAD7281829.1"/>
    <property type="molecule type" value="Genomic_DNA"/>
</dbReference>
<feature type="domain" description="PAN2 UCH" evidence="3">
    <location>
        <begin position="357"/>
        <end position="473"/>
    </location>
</feature>
<name>A0A7R9BUG5_9CRUS</name>
<organism evidence="4">
    <name type="scientific">Notodromas monacha</name>
    <dbReference type="NCBI Taxonomy" id="399045"/>
    <lineage>
        <taxon>Eukaryota</taxon>
        <taxon>Metazoa</taxon>
        <taxon>Ecdysozoa</taxon>
        <taxon>Arthropoda</taxon>
        <taxon>Crustacea</taxon>
        <taxon>Oligostraca</taxon>
        <taxon>Ostracoda</taxon>
        <taxon>Podocopa</taxon>
        <taxon>Podocopida</taxon>
        <taxon>Cypridocopina</taxon>
        <taxon>Cypridoidea</taxon>
        <taxon>Cyprididae</taxon>
        <taxon>Notodromas</taxon>
    </lineage>
</organism>
<feature type="region of interest" description="Disordered" evidence="1">
    <location>
        <begin position="77"/>
        <end position="120"/>
    </location>
</feature>
<dbReference type="Pfam" id="PF13423">
    <property type="entry name" value="UCH_1"/>
    <property type="match status" value="1"/>
</dbReference>
<protein>
    <recommendedName>
        <fullName evidence="3">PAN2 UCH domain-containing protein</fullName>
    </recommendedName>
</protein>
<keyword evidence="2" id="KW-1133">Transmembrane helix</keyword>
<keyword evidence="5" id="KW-1185">Reference proteome</keyword>
<reference evidence="4" key="1">
    <citation type="submission" date="2020-11" db="EMBL/GenBank/DDBJ databases">
        <authorList>
            <person name="Tran Van P."/>
        </authorList>
    </citation>
    <scope>NUCLEOTIDE SEQUENCE</scope>
</reference>
<feature type="transmembrane region" description="Helical" evidence="2">
    <location>
        <begin position="43"/>
        <end position="67"/>
    </location>
</feature>